<keyword evidence="4" id="KW-1185">Reference proteome</keyword>
<dbReference type="PANTHER" id="PTHR43135:SF3">
    <property type="entry name" value="ALPHA-D-RIBOSE 1-METHYLPHOSPHONATE 5-TRIPHOSPHATE DIPHOSPHATASE"/>
    <property type="match status" value="1"/>
</dbReference>
<name>A0A9X2W320_9SPHN</name>
<accession>A0A9X2W320</accession>
<protein>
    <submittedName>
        <fullName evidence="3">Amidohydrolase family protein</fullName>
    </submittedName>
</protein>
<dbReference type="InterPro" id="IPR011059">
    <property type="entry name" value="Metal-dep_hydrolase_composite"/>
</dbReference>
<dbReference type="InterPro" id="IPR051781">
    <property type="entry name" value="Metallo-dep_Hydrolase"/>
</dbReference>
<keyword evidence="1" id="KW-0732">Signal</keyword>
<dbReference type="InterPro" id="IPR032466">
    <property type="entry name" value="Metal_Hydrolase"/>
</dbReference>
<sequence>MIAPRAMRLMLGAALLAPLAALGAAPAAGQDFAITNATLATGDGSEPVPGATVVVRGGKVVAAGTGVAVPAGIQAVDGTGKWVTPGVFAAMTSLGLFDAEGIEESDDSSARGSPFGAALDVAPALNPVSQHVAVARMAGITRASVFGTPSGSIFGGQGAVVDLGADPQMVVRPRAFQLVVLGERGARIAGGSRVSAHALLRNALREARQYGSDAKITGGRGGQPLRTGDDIPVDPRLLDTAANREDVLLTRFDAAALVPVVNGTQPLYVAVERASDIRAVLALKTEFPNLRLVLVGASEGWLAAREIAAAGVPVIADPVDDLPSRFEQLAATQSNVGRMVAAGVKVALGNLAGSTGDQPKNLTQYAGNLVALTRVPRASGLSWGKAFAAITSVPAAIAGYEGRFGVLAPGAAGDLVVWDGDPLEVSTAAERVFVDGVEQPRDNHQSRLRDRYRELDESQLPEAYDW</sequence>
<dbReference type="RefSeq" id="WP_259962951.1">
    <property type="nucleotide sequence ID" value="NZ_JAOAMV010000007.1"/>
</dbReference>
<dbReference type="AlphaFoldDB" id="A0A9X2W320"/>
<reference evidence="3" key="1">
    <citation type="submission" date="2022-09" db="EMBL/GenBank/DDBJ databases">
        <title>The genome sequence of Tsuneonella sp. YG55.</title>
        <authorList>
            <person name="Liu Y."/>
        </authorList>
    </citation>
    <scope>NUCLEOTIDE SEQUENCE</scope>
    <source>
        <strain evidence="3">YG55</strain>
    </source>
</reference>
<dbReference type="SUPFAM" id="SSF51556">
    <property type="entry name" value="Metallo-dependent hydrolases"/>
    <property type="match status" value="1"/>
</dbReference>
<organism evidence="3 4">
    <name type="scientific">Tsuneonella litorea</name>
    <dbReference type="NCBI Taxonomy" id="2976475"/>
    <lineage>
        <taxon>Bacteria</taxon>
        <taxon>Pseudomonadati</taxon>
        <taxon>Pseudomonadota</taxon>
        <taxon>Alphaproteobacteria</taxon>
        <taxon>Sphingomonadales</taxon>
        <taxon>Erythrobacteraceae</taxon>
        <taxon>Tsuneonella</taxon>
    </lineage>
</organism>
<dbReference type="PANTHER" id="PTHR43135">
    <property type="entry name" value="ALPHA-D-RIBOSE 1-METHYLPHOSPHONATE 5-TRIPHOSPHATE DIPHOSPHATASE"/>
    <property type="match status" value="1"/>
</dbReference>
<dbReference type="Gene3D" id="2.30.40.10">
    <property type="entry name" value="Urease, subunit C, domain 1"/>
    <property type="match status" value="1"/>
</dbReference>
<dbReference type="InterPro" id="IPR013108">
    <property type="entry name" value="Amidohydro_3"/>
</dbReference>
<dbReference type="Gene3D" id="3.20.20.140">
    <property type="entry name" value="Metal-dependent hydrolases"/>
    <property type="match status" value="1"/>
</dbReference>
<gene>
    <name evidence="3" type="ORF">N0B51_13085</name>
</gene>
<feature type="signal peptide" evidence="1">
    <location>
        <begin position="1"/>
        <end position="23"/>
    </location>
</feature>
<dbReference type="Proteomes" id="UP001142648">
    <property type="component" value="Unassembled WGS sequence"/>
</dbReference>
<feature type="domain" description="Amidohydrolase 3" evidence="2">
    <location>
        <begin position="308"/>
        <end position="436"/>
    </location>
</feature>
<comment type="caution">
    <text evidence="3">The sequence shown here is derived from an EMBL/GenBank/DDBJ whole genome shotgun (WGS) entry which is preliminary data.</text>
</comment>
<dbReference type="EMBL" id="JAOAMV010000007">
    <property type="protein sequence ID" value="MCT2559911.1"/>
    <property type="molecule type" value="Genomic_DNA"/>
</dbReference>
<dbReference type="Pfam" id="PF07969">
    <property type="entry name" value="Amidohydro_3"/>
    <property type="match status" value="1"/>
</dbReference>
<evidence type="ECO:0000259" key="2">
    <source>
        <dbReference type="Pfam" id="PF07969"/>
    </source>
</evidence>
<evidence type="ECO:0000313" key="4">
    <source>
        <dbReference type="Proteomes" id="UP001142648"/>
    </source>
</evidence>
<evidence type="ECO:0000256" key="1">
    <source>
        <dbReference type="SAM" id="SignalP"/>
    </source>
</evidence>
<dbReference type="GO" id="GO:0016810">
    <property type="term" value="F:hydrolase activity, acting on carbon-nitrogen (but not peptide) bonds"/>
    <property type="evidence" value="ECO:0007669"/>
    <property type="project" value="InterPro"/>
</dbReference>
<proteinExistence type="predicted"/>
<dbReference type="SUPFAM" id="SSF51338">
    <property type="entry name" value="Composite domain of metallo-dependent hydrolases"/>
    <property type="match status" value="1"/>
</dbReference>
<feature type="chain" id="PRO_5040944225" evidence="1">
    <location>
        <begin position="24"/>
        <end position="466"/>
    </location>
</feature>
<evidence type="ECO:0000313" key="3">
    <source>
        <dbReference type="EMBL" id="MCT2559911.1"/>
    </source>
</evidence>